<organism evidence="1 2">
    <name type="scientific">Actinomadura sediminis</name>
    <dbReference type="NCBI Taxonomy" id="1038904"/>
    <lineage>
        <taxon>Bacteria</taxon>
        <taxon>Bacillati</taxon>
        <taxon>Actinomycetota</taxon>
        <taxon>Actinomycetes</taxon>
        <taxon>Streptosporangiales</taxon>
        <taxon>Thermomonosporaceae</taxon>
        <taxon>Actinomadura</taxon>
    </lineage>
</organism>
<proteinExistence type="predicted"/>
<reference evidence="2" key="1">
    <citation type="journal article" date="2019" name="Int. J. Syst. Evol. Microbiol.">
        <title>The Global Catalogue of Microorganisms (GCM) 10K type strain sequencing project: providing services to taxonomists for standard genome sequencing and annotation.</title>
        <authorList>
            <consortium name="The Broad Institute Genomics Platform"/>
            <consortium name="The Broad Institute Genome Sequencing Center for Infectious Disease"/>
            <person name="Wu L."/>
            <person name="Ma J."/>
        </authorList>
    </citation>
    <scope>NUCLEOTIDE SEQUENCE [LARGE SCALE GENOMIC DNA]</scope>
    <source>
        <strain evidence="2">JCM 31202</strain>
    </source>
</reference>
<comment type="caution">
    <text evidence="1">The sequence shown here is derived from an EMBL/GenBank/DDBJ whole genome shotgun (WGS) entry which is preliminary data.</text>
</comment>
<dbReference type="Pfam" id="PF19449">
    <property type="entry name" value="DUF5987"/>
    <property type="match status" value="1"/>
</dbReference>
<dbReference type="RefSeq" id="WP_378297327.1">
    <property type="nucleotide sequence ID" value="NZ_JBHTJA010000010.1"/>
</dbReference>
<dbReference type="EMBL" id="JBHTJA010000010">
    <property type="protein sequence ID" value="MFD0900350.1"/>
    <property type="molecule type" value="Genomic_DNA"/>
</dbReference>
<gene>
    <name evidence="1" type="ORF">ACFQ11_08100</name>
</gene>
<dbReference type="InterPro" id="IPR046029">
    <property type="entry name" value="DUF5987"/>
</dbReference>
<evidence type="ECO:0000313" key="2">
    <source>
        <dbReference type="Proteomes" id="UP001596972"/>
    </source>
</evidence>
<dbReference type="Proteomes" id="UP001596972">
    <property type="component" value="Unassembled WGS sequence"/>
</dbReference>
<sequence length="189" mass="19525">MEKADPAGRDARTMTLEAFADTIVPGAKRTDRDPSVAGAAPGPGAVAAGALDLLETPATGITDGLDGYAEALDAHAARYAAEHGLSLDASLPPFVALEFADRTALVRTLTSPGHPEKELWVLLALFSTMAFDTAAHLPTAAAIAAGHPGLATMRFAPPDDDGLWRFPRFSYGRELAPLHPGTTATGSPA</sequence>
<evidence type="ECO:0000313" key="1">
    <source>
        <dbReference type="EMBL" id="MFD0900350.1"/>
    </source>
</evidence>
<keyword evidence="2" id="KW-1185">Reference proteome</keyword>
<protein>
    <submittedName>
        <fullName evidence="1">DUF5987 family protein</fullName>
    </submittedName>
</protein>
<accession>A0ABW3EKT0</accession>
<name>A0ABW3EKT0_9ACTN</name>